<evidence type="ECO:0000256" key="2">
    <source>
        <dbReference type="ARBA" id="ARBA00022741"/>
    </source>
</evidence>
<keyword evidence="4 6" id="KW-0067">ATP-binding</keyword>
<dbReference type="GO" id="GO:0005524">
    <property type="term" value="F:ATP binding"/>
    <property type="evidence" value="ECO:0007669"/>
    <property type="project" value="UniProtKB-UniRule"/>
</dbReference>
<feature type="binding site" evidence="6">
    <location>
        <position position="189"/>
    </location>
    <ligand>
        <name>ATP</name>
        <dbReference type="ChEBI" id="CHEBI:30616"/>
    </ligand>
</feature>
<name>A0A9P4JTH7_9PLEO</name>
<evidence type="ECO:0000256" key="6">
    <source>
        <dbReference type="PROSITE-ProRule" id="PRU10141"/>
    </source>
</evidence>
<dbReference type="GO" id="GO:0005737">
    <property type="term" value="C:cytoplasm"/>
    <property type="evidence" value="ECO:0007669"/>
    <property type="project" value="TreeGrafter"/>
</dbReference>
<dbReference type="PROSITE" id="PS00107">
    <property type="entry name" value="PROTEIN_KINASE_ATP"/>
    <property type="match status" value="1"/>
</dbReference>
<dbReference type="GO" id="GO:0004672">
    <property type="term" value="F:protein kinase activity"/>
    <property type="evidence" value="ECO:0007669"/>
    <property type="project" value="InterPro"/>
</dbReference>
<reference evidence="9" key="1">
    <citation type="journal article" date="2020" name="Stud. Mycol.">
        <title>101 Dothideomycetes genomes: a test case for predicting lifestyles and emergence of pathogens.</title>
        <authorList>
            <person name="Haridas S."/>
            <person name="Albert R."/>
            <person name="Binder M."/>
            <person name="Bloem J."/>
            <person name="Labutti K."/>
            <person name="Salamov A."/>
            <person name="Andreopoulos B."/>
            <person name="Baker S."/>
            <person name="Barry K."/>
            <person name="Bills G."/>
            <person name="Bluhm B."/>
            <person name="Cannon C."/>
            <person name="Castanera R."/>
            <person name="Culley D."/>
            <person name="Daum C."/>
            <person name="Ezra D."/>
            <person name="Gonzalez J."/>
            <person name="Henrissat B."/>
            <person name="Kuo A."/>
            <person name="Liang C."/>
            <person name="Lipzen A."/>
            <person name="Lutzoni F."/>
            <person name="Magnuson J."/>
            <person name="Mondo S."/>
            <person name="Nolan M."/>
            <person name="Ohm R."/>
            <person name="Pangilinan J."/>
            <person name="Park H.-J."/>
            <person name="Ramirez L."/>
            <person name="Alfaro M."/>
            <person name="Sun H."/>
            <person name="Tritt A."/>
            <person name="Yoshinaga Y."/>
            <person name="Zwiers L.-H."/>
            <person name="Turgeon B."/>
            <person name="Goodwin S."/>
            <person name="Spatafora J."/>
            <person name="Crous P."/>
            <person name="Grigoriev I."/>
        </authorList>
    </citation>
    <scope>NUCLEOTIDE SEQUENCE</scope>
    <source>
        <strain evidence="9">ATCC 74209</strain>
    </source>
</reference>
<dbReference type="PROSITE" id="PS00108">
    <property type="entry name" value="PROTEIN_KINASE_ST"/>
    <property type="match status" value="1"/>
</dbReference>
<dbReference type="InterPro" id="IPR050339">
    <property type="entry name" value="CC_SR_Kinase"/>
</dbReference>
<comment type="caution">
    <text evidence="9">The sequence shown here is derived from an EMBL/GenBank/DDBJ whole genome shotgun (WGS) entry which is preliminary data.</text>
</comment>
<evidence type="ECO:0000256" key="5">
    <source>
        <dbReference type="ARBA" id="ARBA00037982"/>
    </source>
</evidence>
<keyword evidence="2 6" id="KW-0547">Nucleotide-binding</keyword>
<gene>
    <name evidence="9" type="ORF">GQ43DRAFT_470393</name>
</gene>
<dbReference type="CDD" id="cd00180">
    <property type="entry name" value="PKc"/>
    <property type="match status" value="1"/>
</dbReference>
<dbReference type="Pfam" id="PF00069">
    <property type="entry name" value="Pkinase"/>
    <property type="match status" value="1"/>
</dbReference>
<dbReference type="InterPro" id="IPR008271">
    <property type="entry name" value="Ser/Thr_kinase_AS"/>
</dbReference>
<protein>
    <recommendedName>
        <fullName evidence="8">Protein kinase domain-containing protein</fullName>
    </recommendedName>
</protein>
<dbReference type="Proteomes" id="UP000799536">
    <property type="component" value="Unassembled WGS sequence"/>
</dbReference>
<feature type="region of interest" description="Disordered" evidence="7">
    <location>
        <begin position="485"/>
        <end position="548"/>
    </location>
</feature>
<comment type="similarity">
    <text evidence="5">Belongs to the protein kinase superfamily. Ser/Thr protein kinase family. GCN2 subfamily.</text>
</comment>
<keyword evidence="3" id="KW-0418">Kinase</keyword>
<dbReference type="EMBL" id="ML993917">
    <property type="protein sequence ID" value="KAF2202977.1"/>
    <property type="molecule type" value="Genomic_DNA"/>
</dbReference>
<dbReference type="SMART" id="SM00220">
    <property type="entry name" value="S_TKc"/>
    <property type="match status" value="1"/>
</dbReference>
<evidence type="ECO:0000256" key="4">
    <source>
        <dbReference type="ARBA" id="ARBA00022840"/>
    </source>
</evidence>
<dbReference type="AlphaFoldDB" id="A0A9P4JTH7"/>
<feature type="domain" description="Protein kinase" evidence="8">
    <location>
        <begin position="160"/>
        <end position="442"/>
    </location>
</feature>
<accession>A0A9P4JTH7</accession>
<dbReference type="InterPro" id="IPR011009">
    <property type="entry name" value="Kinase-like_dom_sf"/>
</dbReference>
<evidence type="ECO:0000313" key="10">
    <source>
        <dbReference type="Proteomes" id="UP000799536"/>
    </source>
</evidence>
<dbReference type="SUPFAM" id="SSF56112">
    <property type="entry name" value="Protein kinase-like (PK-like)"/>
    <property type="match status" value="1"/>
</dbReference>
<keyword evidence="1" id="KW-0808">Transferase</keyword>
<evidence type="ECO:0000256" key="3">
    <source>
        <dbReference type="ARBA" id="ARBA00022777"/>
    </source>
</evidence>
<evidence type="ECO:0000259" key="8">
    <source>
        <dbReference type="SMART" id="SM00220"/>
    </source>
</evidence>
<dbReference type="GO" id="GO:0005634">
    <property type="term" value="C:nucleus"/>
    <property type="evidence" value="ECO:0007669"/>
    <property type="project" value="TreeGrafter"/>
</dbReference>
<keyword evidence="10" id="KW-1185">Reference proteome</keyword>
<dbReference type="PANTHER" id="PTHR11042:SF190">
    <property type="entry name" value="MITOSIS INHIBITOR PROTEIN KINASE MIK1"/>
    <property type="match status" value="1"/>
</dbReference>
<dbReference type="OrthoDB" id="4062651at2759"/>
<evidence type="ECO:0000313" key="9">
    <source>
        <dbReference type="EMBL" id="KAF2202977.1"/>
    </source>
</evidence>
<organism evidence="9 10">
    <name type="scientific">Delitschia confertaspora ATCC 74209</name>
    <dbReference type="NCBI Taxonomy" id="1513339"/>
    <lineage>
        <taxon>Eukaryota</taxon>
        <taxon>Fungi</taxon>
        <taxon>Dikarya</taxon>
        <taxon>Ascomycota</taxon>
        <taxon>Pezizomycotina</taxon>
        <taxon>Dothideomycetes</taxon>
        <taxon>Pleosporomycetidae</taxon>
        <taxon>Pleosporales</taxon>
        <taxon>Delitschiaceae</taxon>
        <taxon>Delitschia</taxon>
    </lineage>
</organism>
<dbReference type="Gene3D" id="1.10.510.10">
    <property type="entry name" value="Transferase(Phosphotransferase) domain 1"/>
    <property type="match status" value="1"/>
</dbReference>
<evidence type="ECO:0000256" key="1">
    <source>
        <dbReference type="ARBA" id="ARBA00022679"/>
    </source>
</evidence>
<sequence length="1043" mass="118605">MYARPHLSAHLGGDDNFAQARPLLSREEIDNHLSVCIPREPPRQYVDESVFLEIKGWLSRHPDAIVQRWSDNPRVYTLLRMLGYDIDSQTFIDFDNENIGDVWLPLSSRYLHNFSDFDRLAERFSRMQAHVLSKPEDMGEFQLLNKMSDHRYIPFGKSHFEEGEPLGKGGSAEVSRVRHIVSGKEFARKRIVRGQTIAIQKKQLREFEREVSILKRLRHKHIIRFVASYTDFESFCLILSPVAKDVLKSMLERQSREDPLSSEDCAILRRSFGCLTTALAYVHKQNVRHKDIKPGNILISAGTVYLCDFGISLDWKNEDHSTTKGDVVKYTEKYCAPEVADKDQRNSASDIWSLGSVFLELVTVIQGYPLEEMNRYLSQGSSSVAYRGFWSSPNVVEHWLSKIKAESRGTDDEITPDWVTLMMKENPKDRPTALEVVNTIVKQSAGLRKFDLFIGPCCGPVDIITPFQSTVDTLMQASRIDSKNPTLSVHNDQCLPKVPTSPQMNVGVEDISPCTESADPPASLDSQPIRPGSIKSDSGFKTAESPDIPSFGPMAVPPAATFPLKCSCFARENEILIFNEPYLSLPSGPPASNPQKCESSENRIQIYETRPVDPNISQGDGLLDQTMPKIWWVTRRLVISHLQVWLPLADLFFTITGSEVTLRWSDCNQISEKSVNYSLHYDWEYVADNPNQSLDLSFNETADAQRFVDCVRFPAQNGVTVRNERKIDLSEIQEVRVYDVGRRSREGKMLDYPIFVVTNRTKSNTQSSKLYIQWSEIDLKMDIKDLSYDSAQSDDCSLELTIKKIATPTYLSDVRGAPSQDFAEVAQFKEAHQEKSSLIFKFPMEMKSSLTHPPIGQYLILFIRPSLTVCLTGWTLRYFVFVDKLSRNRRFLITKKYGRAAVMLWEKKVDSTSVTQHQAQLTFRMNEKSEEGRWLSGTINETTYLTTSASTDTTITLSNKRRGKLLKITTMEASSGVSPSIDVGHPRNVSNAGSDPFELVLKFEEKQYRRDFLTIVEVLADEFKKRSMDHSIPTGIRRVANVR</sequence>
<dbReference type="GO" id="GO:0110031">
    <property type="term" value="P:negative regulation of G2/MI transition of meiotic cell cycle"/>
    <property type="evidence" value="ECO:0007669"/>
    <property type="project" value="TreeGrafter"/>
</dbReference>
<dbReference type="PANTHER" id="PTHR11042">
    <property type="entry name" value="EUKARYOTIC TRANSLATION INITIATION FACTOR 2-ALPHA KINASE EIF2-ALPHA KINASE -RELATED"/>
    <property type="match status" value="1"/>
</dbReference>
<evidence type="ECO:0000256" key="7">
    <source>
        <dbReference type="SAM" id="MobiDB-lite"/>
    </source>
</evidence>
<proteinExistence type="inferred from homology"/>
<dbReference type="InterPro" id="IPR017441">
    <property type="entry name" value="Protein_kinase_ATP_BS"/>
</dbReference>
<dbReference type="InterPro" id="IPR000719">
    <property type="entry name" value="Prot_kinase_dom"/>
</dbReference>